<proteinExistence type="predicted"/>
<dbReference type="EMBL" id="QCYY01002485">
    <property type="protein sequence ID" value="ROT69992.1"/>
    <property type="molecule type" value="Genomic_DNA"/>
</dbReference>
<evidence type="ECO:0000313" key="3">
    <source>
        <dbReference type="Proteomes" id="UP000283509"/>
    </source>
</evidence>
<protein>
    <submittedName>
        <fullName evidence="2">Uncharacterized protein</fullName>
    </submittedName>
</protein>
<feature type="compositionally biased region" description="Basic residues" evidence="1">
    <location>
        <begin position="402"/>
        <end position="417"/>
    </location>
</feature>
<feature type="compositionally biased region" description="Pro residues" evidence="1">
    <location>
        <begin position="1"/>
        <end position="15"/>
    </location>
</feature>
<feature type="region of interest" description="Disordered" evidence="1">
    <location>
        <begin position="379"/>
        <end position="417"/>
    </location>
</feature>
<feature type="region of interest" description="Disordered" evidence="1">
    <location>
        <begin position="1"/>
        <end position="56"/>
    </location>
</feature>
<keyword evidence="3" id="KW-1185">Reference proteome</keyword>
<reference evidence="2 3" key="2">
    <citation type="submission" date="2019-01" db="EMBL/GenBank/DDBJ databases">
        <title>The decoding of complex shrimp genome reveals the adaptation for benthos swimmer, frequently molting mechanism and breeding impact on genome.</title>
        <authorList>
            <person name="Sun Y."/>
            <person name="Gao Y."/>
            <person name="Yu Y."/>
        </authorList>
    </citation>
    <scope>NUCLEOTIDE SEQUENCE [LARGE SCALE GENOMIC DNA]</scope>
    <source>
        <tissue evidence="2">Muscle</tissue>
    </source>
</reference>
<evidence type="ECO:0000256" key="1">
    <source>
        <dbReference type="SAM" id="MobiDB-lite"/>
    </source>
</evidence>
<gene>
    <name evidence="2" type="ORF">C7M84_011738</name>
</gene>
<accession>A0A3R7NY62</accession>
<dbReference type="AlphaFoldDB" id="A0A3R7NY62"/>
<name>A0A3R7NY62_PENVA</name>
<evidence type="ECO:0000313" key="2">
    <source>
        <dbReference type="EMBL" id="ROT69992.1"/>
    </source>
</evidence>
<sequence>MTPSPLACPSPPPSASPQSQPGQRRPRPASPSPGKEVPGNLARFLRRRRAGDRTGSGSFIFPLFLPPPLYHPDSPPSPLPPTQIPRDASRRRSLLFLAASRLLQIPIDTASIPNEGPRRRIISDLSASQVFPTRPAQHKKRPPPNAVARPLSVPIKGRRCNNTFYLQVSDACLTPAPQSLFLLLDTFRHPPLPSITVPPPPSSSSSPFLPVFIKPHPKLAIKAPPSRPKRQIRPSFKAGCECRAVPPPGRRQSQPDAPPPPRMLAFRDANMAEQEIKQRQGWHYQADAGAKALAMLTGHPAAVGAQNTKCTASFRSERAAEGRPRVTRIPWKPTTLTASPSLLRNIPSPQAQLPVLAPRRVASASRSARHPHQLRAALNPMMPRPFDTPIPDDSIALSLDRGRRRSRKPLLPRRPAP</sequence>
<reference evidence="2 3" key="1">
    <citation type="submission" date="2018-04" db="EMBL/GenBank/DDBJ databases">
        <authorList>
            <person name="Zhang X."/>
            <person name="Yuan J."/>
            <person name="Li F."/>
            <person name="Xiang J."/>
        </authorList>
    </citation>
    <scope>NUCLEOTIDE SEQUENCE [LARGE SCALE GENOMIC DNA]</scope>
    <source>
        <tissue evidence="2">Muscle</tissue>
    </source>
</reference>
<organism evidence="2 3">
    <name type="scientific">Penaeus vannamei</name>
    <name type="common">Whiteleg shrimp</name>
    <name type="synonym">Litopenaeus vannamei</name>
    <dbReference type="NCBI Taxonomy" id="6689"/>
    <lineage>
        <taxon>Eukaryota</taxon>
        <taxon>Metazoa</taxon>
        <taxon>Ecdysozoa</taxon>
        <taxon>Arthropoda</taxon>
        <taxon>Crustacea</taxon>
        <taxon>Multicrustacea</taxon>
        <taxon>Malacostraca</taxon>
        <taxon>Eumalacostraca</taxon>
        <taxon>Eucarida</taxon>
        <taxon>Decapoda</taxon>
        <taxon>Dendrobranchiata</taxon>
        <taxon>Penaeoidea</taxon>
        <taxon>Penaeidae</taxon>
        <taxon>Penaeus</taxon>
    </lineage>
</organism>
<dbReference type="Proteomes" id="UP000283509">
    <property type="component" value="Unassembled WGS sequence"/>
</dbReference>
<comment type="caution">
    <text evidence="2">The sequence shown here is derived from an EMBL/GenBank/DDBJ whole genome shotgun (WGS) entry which is preliminary data.</text>
</comment>